<keyword evidence="2" id="KW-1003">Cell membrane</keyword>
<feature type="transmembrane region" description="Helical" evidence="6">
    <location>
        <begin position="204"/>
        <end position="228"/>
    </location>
</feature>
<evidence type="ECO:0000256" key="6">
    <source>
        <dbReference type="SAM" id="Phobius"/>
    </source>
</evidence>
<dbReference type="PANTHER" id="PTHR35402">
    <property type="entry name" value="INTEGRAL MEMBRANE PROTEIN-RELATED"/>
    <property type="match status" value="1"/>
</dbReference>
<evidence type="ECO:0000256" key="3">
    <source>
        <dbReference type="ARBA" id="ARBA00022692"/>
    </source>
</evidence>
<feature type="transmembrane region" description="Helical" evidence="6">
    <location>
        <begin position="34"/>
        <end position="51"/>
    </location>
</feature>
<feature type="domain" description="Type II secretion system protein GspF" evidence="7">
    <location>
        <begin position="104"/>
        <end position="220"/>
    </location>
</feature>
<organism evidence="8 9">
    <name type="scientific">Candidatus Iainarchaeum sp</name>
    <dbReference type="NCBI Taxonomy" id="3101447"/>
    <lineage>
        <taxon>Archaea</taxon>
        <taxon>Candidatus Iainarchaeota</taxon>
        <taxon>Candidatus Iainarchaeia</taxon>
        <taxon>Candidatus Iainarchaeales</taxon>
        <taxon>Candidatus Iainarchaeaceae</taxon>
        <taxon>Candidatus Iainarchaeum</taxon>
    </lineage>
</organism>
<dbReference type="PANTHER" id="PTHR35402:SF1">
    <property type="entry name" value="TYPE II SECRETION SYSTEM PROTEIN GSPF DOMAIN-CONTAINING PROTEIN"/>
    <property type="match status" value="1"/>
</dbReference>
<sequence length="299" mass="32940">MPKWIAIGRKRESFEERLVEREQRAAFRELLRKALVQGAGLSVLALLAALYFQLKELYIICLALASFLLPPVLHYSLRLYLEEQRKRGIERLVPDVLLQASVFPSGTPMTRIVKYLGEASYGELSQEFRKAHTELLLGSSVEEALGGMAKRVGSQSLSRALNLLVQGYNSGADMSQTFKEAAEDLLETQSILRERVSSLVVEKYTLLLAGGVIVPLVLALISGIVSGLNFDALTGLDLGLDARSRKELLNAALLGNQGYIAEYALIASLFIANQENNLRKAVLYALFLLPLSLAVYNLA</sequence>
<evidence type="ECO:0000256" key="2">
    <source>
        <dbReference type="ARBA" id="ARBA00022475"/>
    </source>
</evidence>
<evidence type="ECO:0000256" key="4">
    <source>
        <dbReference type="ARBA" id="ARBA00022989"/>
    </source>
</evidence>
<dbReference type="AlphaFoldDB" id="A0A8T4L9I1"/>
<dbReference type="GO" id="GO:0005886">
    <property type="term" value="C:plasma membrane"/>
    <property type="evidence" value="ECO:0007669"/>
    <property type="project" value="UniProtKB-SubCell"/>
</dbReference>
<dbReference type="InterPro" id="IPR056569">
    <property type="entry name" value="ArlJ-like"/>
</dbReference>
<evidence type="ECO:0000256" key="1">
    <source>
        <dbReference type="ARBA" id="ARBA00004651"/>
    </source>
</evidence>
<dbReference type="Pfam" id="PF00482">
    <property type="entry name" value="T2SSF"/>
    <property type="match status" value="1"/>
</dbReference>
<evidence type="ECO:0000259" key="7">
    <source>
        <dbReference type="Pfam" id="PF00482"/>
    </source>
</evidence>
<protein>
    <submittedName>
        <fullName evidence="8">Type II secretion system F family protein</fullName>
    </submittedName>
</protein>
<keyword evidence="3 6" id="KW-0812">Transmembrane</keyword>
<evidence type="ECO:0000313" key="8">
    <source>
        <dbReference type="EMBL" id="MBS3063327.1"/>
    </source>
</evidence>
<keyword evidence="5 6" id="KW-0472">Membrane</keyword>
<feature type="transmembrane region" description="Helical" evidence="6">
    <location>
        <begin position="281"/>
        <end position="298"/>
    </location>
</feature>
<feature type="transmembrane region" description="Helical" evidence="6">
    <location>
        <begin position="57"/>
        <end position="77"/>
    </location>
</feature>
<dbReference type="Proteomes" id="UP000678237">
    <property type="component" value="Unassembled WGS sequence"/>
</dbReference>
<dbReference type="EMBL" id="JAGVWE010000004">
    <property type="protein sequence ID" value="MBS3063327.1"/>
    <property type="molecule type" value="Genomic_DNA"/>
</dbReference>
<name>A0A8T4L9I1_9ARCH</name>
<dbReference type="InterPro" id="IPR018076">
    <property type="entry name" value="T2SS_GspF_dom"/>
</dbReference>
<feature type="transmembrane region" description="Helical" evidence="6">
    <location>
        <begin position="248"/>
        <end position="272"/>
    </location>
</feature>
<evidence type="ECO:0000256" key="5">
    <source>
        <dbReference type="ARBA" id="ARBA00023136"/>
    </source>
</evidence>
<gene>
    <name evidence="8" type="ORF">J4203_05645</name>
</gene>
<proteinExistence type="predicted"/>
<reference evidence="8" key="2">
    <citation type="submission" date="2021-05" db="EMBL/GenBank/DDBJ databases">
        <title>Protein family content uncovers lineage relationships and bacterial pathway maintenance mechanisms in DPANN archaea.</title>
        <authorList>
            <person name="Castelle C.J."/>
            <person name="Meheust R."/>
            <person name="Jaffe A.L."/>
            <person name="Seitz K."/>
            <person name="Gong X."/>
            <person name="Baker B.J."/>
            <person name="Banfield J.F."/>
        </authorList>
    </citation>
    <scope>NUCLEOTIDE SEQUENCE</scope>
    <source>
        <strain evidence="8">RIFCSPLOWO2_01_FULL_58_19</strain>
    </source>
</reference>
<comment type="caution">
    <text evidence="8">The sequence shown here is derived from an EMBL/GenBank/DDBJ whole genome shotgun (WGS) entry which is preliminary data.</text>
</comment>
<keyword evidence="4 6" id="KW-1133">Transmembrane helix</keyword>
<evidence type="ECO:0000313" key="9">
    <source>
        <dbReference type="Proteomes" id="UP000678237"/>
    </source>
</evidence>
<accession>A0A8T4L9I1</accession>
<comment type="subcellular location">
    <subcellularLocation>
        <location evidence="1">Cell membrane</location>
        <topology evidence="1">Multi-pass membrane protein</topology>
    </subcellularLocation>
</comment>
<reference evidence="8" key="1">
    <citation type="submission" date="2021-03" db="EMBL/GenBank/DDBJ databases">
        <authorList>
            <person name="Jaffe A."/>
        </authorList>
    </citation>
    <scope>NUCLEOTIDE SEQUENCE</scope>
    <source>
        <strain evidence="8">RIFCSPLOWO2_01_FULL_58_19</strain>
    </source>
</reference>